<evidence type="ECO:0000313" key="4">
    <source>
        <dbReference type="EMBL" id="CAD8534142.1"/>
    </source>
</evidence>
<name>A0A7S0IWJ7_9EUKA</name>
<reference evidence="4" key="1">
    <citation type="submission" date="2021-01" db="EMBL/GenBank/DDBJ databases">
        <authorList>
            <person name="Corre E."/>
            <person name="Pelletier E."/>
            <person name="Niang G."/>
            <person name="Scheremetjew M."/>
            <person name="Finn R."/>
            <person name="Kale V."/>
            <person name="Holt S."/>
            <person name="Cochrane G."/>
            <person name="Meng A."/>
            <person name="Brown T."/>
            <person name="Cohen L."/>
        </authorList>
    </citation>
    <scope>NUCLEOTIDE SEQUENCE</scope>
    <source>
        <strain evidence="4">RCC1130</strain>
    </source>
</reference>
<dbReference type="GO" id="GO:0050664">
    <property type="term" value="F:oxidoreductase activity, acting on NAD(P)H, oxygen as acceptor"/>
    <property type="evidence" value="ECO:0007669"/>
    <property type="project" value="TreeGrafter"/>
</dbReference>
<dbReference type="AlphaFoldDB" id="A0A7S0IWJ7"/>
<dbReference type="PRINTS" id="PR00081">
    <property type="entry name" value="GDHRDH"/>
</dbReference>
<feature type="chain" id="PRO_5030890287" description="Protochlorophyllide reductase" evidence="3">
    <location>
        <begin position="19"/>
        <end position="269"/>
    </location>
</feature>
<gene>
    <name evidence="4" type="ORF">CLEP1334_LOCUS9397</name>
</gene>
<protein>
    <recommendedName>
        <fullName evidence="5">Protochlorophyllide reductase</fullName>
    </recommendedName>
</protein>
<dbReference type="InterPro" id="IPR002347">
    <property type="entry name" value="SDR_fam"/>
</dbReference>
<dbReference type="PANTHER" id="PTHR43008">
    <property type="entry name" value="BENZIL REDUCTASE"/>
    <property type="match status" value="1"/>
</dbReference>
<dbReference type="PANTHER" id="PTHR43008:SF4">
    <property type="entry name" value="CHAIN DEHYDROGENASE, PUTATIVE (AFU_ORTHOLOGUE AFUA_4G08710)-RELATED"/>
    <property type="match status" value="1"/>
</dbReference>
<dbReference type="Pfam" id="PF13561">
    <property type="entry name" value="adh_short_C2"/>
    <property type="match status" value="1"/>
</dbReference>
<keyword evidence="2" id="KW-0560">Oxidoreductase</keyword>
<dbReference type="Gene3D" id="3.40.50.720">
    <property type="entry name" value="NAD(P)-binding Rossmann-like Domain"/>
    <property type="match status" value="1"/>
</dbReference>
<keyword evidence="3" id="KW-0732">Signal</keyword>
<evidence type="ECO:0000256" key="3">
    <source>
        <dbReference type="SAM" id="SignalP"/>
    </source>
</evidence>
<proteinExistence type="inferred from homology"/>
<evidence type="ECO:0000256" key="2">
    <source>
        <dbReference type="ARBA" id="ARBA00023002"/>
    </source>
</evidence>
<evidence type="ECO:0008006" key="5">
    <source>
        <dbReference type="Google" id="ProtNLM"/>
    </source>
</evidence>
<dbReference type="SUPFAM" id="SSF51735">
    <property type="entry name" value="NAD(P)-binding Rossmann-fold domains"/>
    <property type="match status" value="1"/>
</dbReference>
<dbReference type="EMBL" id="HBER01018626">
    <property type="protein sequence ID" value="CAD8534142.1"/>
    <property type="molecule type" value="Transcribed_RNA"/>
</dbReference>
<dbReference type="InterPro" id="IPR036291">
    <property type="entry name" value="NAD(P)-bd_dom_sf"/>
</dbReference>
<comment type="similarity">
    <text evidence="1">Belongs to the short-chain dehydrogenases/reductases (SDR) family.</text>
</comment>
<accession>A0A7S0IWJ7</accession>
<dbReference type="GO" id="GO:0016616">
    <property type="term" value="F:oxidoreductase activity, acting on the CH-OH group of donors, NAD or NADP as acceptor"/>
    <property type="evidence" value="ECO:0007669"/>
    <property type="project" value="UniProtKB-ARBA"/>
</dbReference>
<evidence type="ECO:0000256" key="1">
    <source>
        <dbReference type="ARBA" id="ARBA00006484"/>
    </source>
</evidence>
<feature type="signal peptide" evidence="3">
    <location>
        <begin position="1"/>
        <end position="18"/>
    </location>
</feature>
<sequence>MGAALQCFSLLLLLPAEGMERYFTNAAFFAPLHARRTIQRTLPHLRASGADRGPGAAIITGGTGGIGLATAHQLAAQGYGLVLGYGNDAKRADAACKELQAACGAHVFSVGGDLTTEQSRDRTVARLFDVVDVEFEGRVGAFVHAAGFFHERLLEHHFDGAISNFSVYDAYHSIYPKAFVAITEECLPRMSDGAGRVVCITNPGCNALQPPRVGYDMPGQGKATMEWLVRMYALRLAKRGLCVNAVSPGYTDTKAAAHTSHPPECDGVR</sequence>
<organism evidence="4">
    <name type="scientific">Calcidiscus leptoporus</name>
    <dbReference type="NCBI Taxonomy" id="127549"/>
    <lineage>
        <taxon>Eukaryota</taxon>
        <taxon>Haptista</taxon>
        <taxon>Haptophyta</taxon>
        <taxon>Prymnesiophyceae</taxon>
        <taxon>Coccolithales</taxon>
        <taxon>Calcidiscaceae</taxon>
        <taxon>Calcidiscus</taxon>
    </lineage>
</organism>